<reference evidence="1 2" key="1">
    <citation type="submission" date="2017-02" db="EMBL/GenBank/DDBJ databases">
        <title>The complete genomic sequence of a novel cold adapted crude oil-degrading bacterium Planococcus qaidamina Y42.</title>
        <authorList>
            <person name="Yang R."/>
        </authorList>
    </citation>
    <scope>NUCLEOTIDE SEQUENCE [LARGE SCALE GENOMIC DNA]</scope>
    <source>
        <strain evidence="1 2">Y42</strain>
        <plasmid evidence="1 2">unnamed1</plasmid>
    </source>
</reference>
<protein>
    <submittedName>
        <fullName evidence="1">Uncharacterized protein</fullName>
    </submittedName>
</protein>
<evidence type="ECO:0000313" key="1">
    <source>
        <dbReference type="EMBL" id="AQQ55331.1"/>
    </source>
</evidence>
<dbReference type="Proteomes" id="UP000188184">
    <property type="component" value="Plasmid unnamed1"/>
</dbReference>
<keyword evidence="1" id="KW-0614">Plasmid</keyword>
<gene>
    <name evidence="1" type="ORF">B0X71_19345</name>
</gene>
<keyword evidence="2" id="KW-1185">Reference proteome</keyword>
<dbReference type="KEGG" id="pmar:B0X71_19345"/>
<proteinExistence type="predicted"/>
<dbReference type="RefSeq" id="WP_077591189.1">
    <property type="nucleotide sequence ID" value="NZ_CP019641.1"/>
</dbReference>
<sequence>MIDFNRLQEEFNTRSIPESSVLPREDEGAIYVLYSIFHRLDCESIDFSRFTDADCENAKESFNDSVCFEDEDEFVHFDRDSSWAAVSFIANITWNYNKSLPNMKRVQPPFPLI</sequence>
<geneLocation type="plasmid" evidence="1 2">
    <name>unnamed1</name>
</geneLocation>
<accession>A0A1Q2L4J6</accession>
<name>A0A1Q2L4J6_9BACL</name>
<evidence type="ECO:0000313" key="2">
    <source>
        <dbReference type="Proteomes" id="UP000188184"/>
    </source>
</evidence>
<dbReference type="AlphaFoldDB" id="A0A1Q2L4J6"/>
<dbReference type="EMBL" id="CP019641">
    <property type="protein sequence ID" value="AQQ55331.1"/>
    <property type="molecule type" value="Genomic_DNA"/>
</dbReference>
<organism evidence="1 2">
    <name type="scientific">Planococcus lenghuensis</name>
    <dbReference type="NCBI Taxonomy" id="2213202"/>
    <lineage>
        <taxon>Bacteria</taxon>
        <taxon>Bacillati</taxon>
        <taxon>Bacillota</taxon>
        <taxon>Bacilli</taxon>
        <taxon>Bacillales</taxon>
        <taxon>Caryophanaceae</taxon>
        <taxon>Planococcus</taxon>
    </lineage>
</organism>